<reference evidence="1" key="1">
    <citation type="journal article" date="2020" name="New Phytol.">
        <title>Comparative genomics reveals dynamic genome evolution in host specialist ectomycorrhizal fungi.</title>
        <authorList>
            <person name="Lofgren L.A."/>
            <person name="Nguyen N.H."/>
            <person name="Vilgalys R."/>
            <person name="Ruytinx J."/>
            <person name="Liao H.L."/>
            <person name="Branco S."/>
            <person name="Kuo A."/>
            <person name="LaButti K."/>
            <person name="Lipzen A."/>
            <person name="Andreopoulos W."/>
            <person name="Pangilinan J."/>
            <person name="Riley R."/>
            <person name="Hundley H."/>
            <person name="Na H."/>
            <person name="Barry K."/>
            <person name="Grigoriev I.V."/>
            <person name="Stajich J.E."/>
            <person name="Kennedy P.G."/>
        </authorList>
    </citation>
    <scope>NUCLEOTIDE SEQUENCE</scope>
    <source>
        <strain evidence="1">S12</strain>
    </source>
</reference>
<comment type="caution">
    <text evidence="1">The sequence shown here is derived from an EMBL/GenBank/DDBJ whole genome shotgun (WGS) entry which is preliminary data.</text>
</comment>
<dbReference type="AlphaFoldDB" id="A0A9P7DMP5"/>
<dbReference type="Proteomes" id="UP000719766">
    <property type="component" value="Unassembled WGS sequence"/>
</dbReference>
<proteinExistence type="predicted"/>
<sequence length="367" mass="41296">MDGKLNTDLSFVGLHRTVRFTWRSPNFGHNVGPQPLPAAHASQIEGKSGVEEFFERDERRRKLQEEASKPVILPGALLCRSRQFLCPSTASPSLSRGQMIRQACSHCCELFKVKKGLLDLKVHDFTQVTHQRISTDANVRDPEISVEINKAVETAYEGTRKANIILDSSVELALELIAEANKKNWGYYFVDHDRRVIFWFEDYESPDLVNNVRGVERKSTSVCSITQPKRYIELFPNKRVLPEDIVVTLKEIVMHAHAENITSETCLAPFALSEVASMLGLVDHLKGELFPDAGKLLLIIFSDSTNEEREHSGWIAGNAKFVNFCGQPGARLDIDQSLYGEHDTRSNKIILRIMDVILFGSPAGKFT</sequence>
<dbReference type="RefSeq" id="XP_041163272.1">
    <property type="nucleotide sequence ID" value="XM_041299864.1"/>
</dbReference>
<dbReference type="GeneID" id="64593628"/>
<evidence type="ECO:0000313" key="1">
    <source>
        <dbReference type="EMBL" id="KAG1798586.1"/>
    </source>
</evidence>
<keyword evidence="2" id="KW-1185">Reference proteome</keyword>
<organism evidence="1 2">
    <name type="scientific">Suillus plorans</name>
    <dbReference type="NCBI Taxonomy" id="116603"/>
    <lineage>
        <taxon>Eukaryota</taxon>
        <taxon>Fungi</taxon>
        <taxon>Dikarya</taxon>
        <taxon>Basidiomycota</taxon>
        <taxon>Agaricomycotina</taxon>
        <taxon>Agaricomycetes</taxon>
        <taxon>Agaricomycetidae</taxon>
        <taxon>Boletales</taxon>
        <taxon>Suillineae</taxon>
        <taxon>Suillaceae</taxon>
        <taxon>Suillus</taxon>
    </lineage>
</organism>
<accession>A0A9P7DMP5</accession>
<protein>
    <submittedName>
        <fullName evidence="1">Uncharacterized protein</fullName>
    </submittedName>
</protein>
<dbReference type="EMBL" id="JABBWE010000013">
    <property type="protein sequence ID" value="KAG1798586.1"/>
    <property type="molecule type" value="Genomic_DNA"/>
</dbReference>
<name>A0A9P7DMP5_9AGAM</name>
<dbReference type="OrthoDB" id="2657661at2759"/>
<evidence type="ECO:0000313" key="2">
    <source>
        <dbReference type="Proteomes" id="UP000719766"/>
    </source>
</evidence>
<gene>
    <name evidence="1" type="ORF">HD556DRAFT_1306035</name>
</gene>